<organism evidence="1 2">
    <name type="scientific">Caryophanon tenue</name>
    <dbReference type="NCBI Taxonomy" id="33978"/>
    <lineage>
        <taxon>Bacteria</taxon>
        <taxon>Bacillati</taxon>
        <taxon>Bacillota</taxon>
        <taxon>Bacilli</taxon>
        <taxon>Bacillales</taxon>
        <taxon>Caryophanaceae</taxon>
        <taxon>Caryophanon</taxon>
    </lineage>
</organism>
<dbReference type="OrthoDB" id="9787585at2"/>
<dbReference type="Gene3D" id="3.40.50.300">
    <property type="entry name" value="P-loop containing nucleotide triphosphate hydrolases"/>
    <property type="match status" value="1"/>
</dbReference>
<name>A0A1C0YI25_9BACL</name>
<sequence length="309" mass="35965">MIEQREYDYLQQTLHSLQQTRKHLCATIEHKNASFNDLQKYVVDFHAELDKFEIYDYQQSLRMIDKQGVANVLAKQQIDRLLDSPYFGGFDFIYEDETEAERFYIGRFGHEGENGQTLIYDWRAPICHMYYEFEIGAAYYEAMQQRFDGELIGKRQIKIEHGELQYVLNSSLTIQDEALQQVLHANGSDKMKTIVTSIQKEQNQIVRDDTAHTLIIQGVAGSGKTAVALHRIAYYLYKYRDTLRAERIFILSPNKVFGHYISNVLPELGEEPIRSFTLDELTERLLPNAVTYTSFEEETAFILENPQSA</sequence>
<dbReference type="STRING" id="33978.A6M13_12570"/>
<proteinExistence type="predicted"/>
<gene>
    <name evidence="1" type="ORF">A6M13_12570</name>
</gene>
<dbReference type="SUPFAM" id="SSF52540">
    <property type="entry name" value="P-loop containing nucleoside triphosphate hydrolases"/>
    <property type="match status" value="1"/>
</dbReference>
<evidence type="ECO:0000313" key="2">
    <source>
        <dbReference type="Proteomes" id="UP000093199"/>
    </source>
</evidence>
<comment type="caution">
    <text evidence="1">The sequence shown here is derived from an EMBL/GenBank/DDBJ whole genome shotgun (WGS) entry which is preliminary data.</text>
</comment>
<dbReference type="RefSeq" id="WP_066544465.1">
    <property type="nucleotide sequence ID" value="NZ_MASJ01000008.1"/>
</dbReference>
<dbReference type="InterPro" id="IPR027417">
    <property type="entry name" value="P-loop_NTPase"/>
</dbReference>
<keyword evidence="2" id="KW-1185">Reference proteome</keyword>
<protein>
    <submittedName>
        <fullName evidence="1">Uncharacterized protein</fullName>
    </submittedName>
</protein>
<dbReference type="AlphaFoldDB" id="A0A1C0YI25"/>
<evidence type="ECO:0000313" key="1">
    <source>
        <dbReference type="EMBL" id="OCS86784.1"/>
    </source>
</evidence>
<reference evidence="1 2" key="1">
    <citation type="submission" date="2016-07" db="EMBL/GenBank/DDBJ databases">
        <title>Caryophanon tenue genome sequencing.</title>
        <authorList>
            <person name="Verma A."/>
            <person name="Pal Y."/>
            <person name="Krishnamurthi S."/>
        </authorList>
    </citation>
    <scope>NUCLEOTIDE SEQUENCE [LARGE SCALE GENOMIC DNA]</scope>
    <source>
        <strain evidence="1 2">DSM 14152</strain>
    </source>
</reference>
<dbReference type="Proteomes" id="UP000093199">
    <property type="component" value="Unassembled WGS sequence"/>
</dbReference>
<accession>A0A1C0YI25</accession>
<dbReference type="EMBL" id="MASJ01000008">
    <property type="protein sequence ID" value="OCS86784.1"/>
    <property type="molecule type" value="Genomic_DNA"/>
</dbReference>